<dbReference type="InterPro" id="IPR003615">
    <property type="entry name" value="HNH_nuc"/>
</dbReference>
<dbReference type="InterPro" id="IPR044925">
    <property type="entry name" value="His-Me_finger_sf"/>
</dbReference>
<organism evidence="2 3">
    <name type="scientific">Shigella phage Buco</name>
    <dbReference type="NCBI Taxonomy" id="2530183"/>
    <lineage>
        <taxon>Viruses</taxon>
        <taxon>Duplodnaviria</taxon>
        <taxon>Heunggongvirae</taxon>
        <taxon>Uroviricota</taxon>
        <taxon>Caudoviricetes</taxon>
        <taxon>Autographivirales</taxon>
        <taxon>Autoscriptoviridae</taxon>
        <taxon>Slopekvirinae</taxon>
        <taxon>Bucovirus</taxon>
        <taxon>Bucovirus buco</taxon>
    </lineage>
</organism>
<name>A0A482JG49_9CAUD</name>
<reference evidence="2 3" key="1">
    <citation type="submission" date="2019-02" db="EMBL/GenBank/DDBJ databases">
        <title>A cornucopia of Shigella phages from the Cornhusker state.</title>
        <authorList>
            <person name="Doore S.M."/>
            <person name="Schrad J.R."/>
            <person name="Perrett H.R."/>
            <person name="Dover J.A."/>
            <person name="Schrad K.P."/>
            <person name="Dean W.F."/>
            <person name="Parent K.N."/>
        </authorList>
    </citation>
    <scope>NUCLEOTIDE SEQUENCE [LARGE SCALE GENOMIC DNA]</scope>
</reference>
<dbReference type="Proteomes" id="UP000294568">
    <property type="component" value="Segment"/>
</dbReference>
<dbReference type="Pfam" id="PF13392">
    <property type="entry name" value="HNH_3"/>
    <property type="match status" value="1"/>
</dbReference>
<evidence type="ECO:0000259" key="1">
    <source>
        <dbReference type="Pfam" id="PF13392"/>
    </source>
</evidence>
<sequence>MEDCIDHGQLGGVGGYGRVRMGGRVTGAHRRAYCEANGVSLDDIKGKVVRHLCDNPRCINAEHLALGTASDNMQDRNRGVNNLLGERNPSAKLTASDVVAIRAAYKSGETQVSIARRLGLRQGYISKIITGRIWNEQQHSNHRL</sequence>
<evidence type="ECO:0000313" key="3">
    <source>
        <dbReference type="Proteomes" id="UP000294568"/>
    </source>
</evidence>
<accession>A0A482JG49</accession>
<feature type="domain" description="HNH nuclease" evidence="1">
    <location>
        <begin position="27"/>
        <end position="74"/>
    </location>
</feature>
<keyword evidence="3" id="KW-1185">Reference proteome</keyword>
<keyword evidence="2" id="KW-0255">Endonuclease</keyword>
<dbReference type="Gene3D" id="3.90.75.10">
    <property type="entry name" value="Homing Intron 3 (I-ppo) Encoded Endonuclease, Chain A"/>
    <property type="match status" value="1"/>
</dbReference>
<gene>
    <name evidence="2" type="ORF">HRP29_gp18</name>
</gene>
<evidence type="ECO:0000313" key="2">
    <source>
        <dbReference type="EMBL" id="QBP32918.1"/>
    </source>
</evidence>
<proteinExistence type="predicted"/>
<dbReference type="SUPFAM" id="SSF54060">
    <property type="entry name" value="His-Me finger endonucleases"/>
    <property type="match status" value="1"/>
</dbReference>
<dbReference type="GO" id="GO:0004519">
    <property type="term" value="F:endonuclease activity"/>
    <property type="evidence" value="ECO:0007669"/>
    <property type="project" value="UniProtKB-KW"/>
</dbReference>
<dbReference type="InterPro" id="IPR044930">
    <property type="entry name" value="Homing_endonuclease_His-Me"/>
</dbReference>
<keyword evidence="2" id="KW-0378">Hydrolase</keyword>
<keyword evidence="2" id="KW-0540">Nuclease</keyword>
<protein>
    <submittedName>
        <fullName evidence="2">Putative HNH endonuclease</fullName>
    </submittedName>
</protein>
<dbReference type="EMBL" id="MK562503">
    <property type="protein sequence ID" value="QBP32918.1"/>
    <property type="molecule type" value="Genomic_DNA"/>
</dbReference>